<evidence type="ECO:0000313" key="2">
    <source>
        <dbReference type="EMBL" id="KAJ5096385.1"/>
    </source>
</evidence>
<keyword evidence="3" id="KW-1185">Reference proteome</keyword>
<reference evidence="2" key="1">
    <citation type="submission" date="2022-11" db="EMBL/GenBank/DDBJ databases">
        <authorList>
            <person name="Petersen C."/>
        </authorList>
    </citation>
    <scope>NUCLEOTIDE SEQUENCE</scope>
    <source>
        <strain evidence="2">IBT 34128</strain>
    </source>
</reference>
<dbReference type="GeneID" id="81395491"/>
<dbReference type="InterPro" id="IPR011009">
    <property type="entry name" value="Kinase-like_dom_sf"/>
</dbReference>
<protein>
    <recommendedName>
        <fullName evidence="1">Protein kinase domain-containing protein</fullName>
    </recommendedName>
</protein>
<dbReference type="Proteomes" id="UP001141434">
    <property type="component" value="Unassembled WGS sequence"/>
</dbReference>
<reference evidence="2" key="2">
    <citation type="journal article" date="2023" name="IMA Fungus">
        <title>Comparative genomic study of the Penicillium genus elucidates a diverse pangenome and 15 lateral gene transfer events.</title>
        <authorList>
            <person name="Petersen C."/>
            <person name="Sorensen T."/>
            <person name="Nielsen M.R."/>
            <person name="Sondergaard T.E."/>
            <person name="Sorensen J.L."/>
            <person name="Fitzpatrick D.A."/>
            <person name="Frisvad J.C."/>
            <person name="Nielsen K.L."/>
        </authorList>
    </citation>
    <scope>NUCLEOTIDE SEQUENCE</scope>
    <source>
        <strain evidence="2">IBT 34128</strain>
    </source>
</reference>
<proteinExistence type="predicted"/>
<evidence type="ECO:0000259" key="1">
    <source>
        <dbReference type="PROSITE" id="PS50011"/>
    </source>
</evidence>
<dbReference type="Pfam" id="PF00069">
    <property type="entry name" value="Pkinase"/>
    <property type="match status" value="1"/>
</dbReference>
<dbReference type="GO" id="GO:0005524">
    <property type="term" value="F:ATP binding"/>
    <property type="evidence" value="ECO:0007669"/>
    <property type="project" value="InterPro"/>
</dbReference>
<dbReference type="SMART" id="SM00220">
    <property type="entry name" value="S_TKc"/>
    <property type="match status" value="1"/>
</dbReference>
<organism evidence="2 3">
    <name type="scientific">Penicillium alfredii</name>
    <dbReference type="NCBI Taxonomy" id="1506179"/>
    <lineage>
        <taxon>Eukaryota</taxon>
        <taxon>Fungi</taxon>
        <taxon>Dikarya</taxon>
        <taxon>Ascomycota</taxon>
        <taxon>Pezizomycotina</taxon>
        <taxon>Eurotiomycetes</taxon>
        <taxon>Eurotiomycetidae</taxon>
        <taxon>Eurotiales</taxon>
        <taxon>Aspergillaceae</taxon>
        <taxon>Penicillium</taxon>
    </lineage>
</organism>
<dbReference type="OrthoDB" id="9992527at2759"/>
<name>A0A9W9FA90_9EURO</name>
<comment type="caution">
    <text evidence="2">The sequence shown here is derived from an EMBL/GenBank/DDBJ whole genome shotgun (WGS) entry which is preliminary data.</text>
</comment>
<dbReference type="EMBL" id="JAPMSZ010000007">
    <property type="protein sequence ID" value="KAJ5096385.1"/>
    <property type="molecule type" value="Genomic_DNA"/>
</dbReference>
<evidence type="ECO:0000313" key="3">
    <source>
        <dbReference type="Proteomes" id="UP001141434"/>
    </source>
</evidence>
<gene>
    <name evidence="2" type="ORF">NUU61_005741</name>
</gene>
<dbReference type="AlphaFoldDB" id="A0A9W9FA90"/>
<dbReference type="RefSeq" id="XP_056511936.1">
    <property type="nucleotide sequence ID" value="XM_056656323.1"/>
</dbReference>
<sequence>MTRNGQPSVSLLLVKQKNHGADGQVWEAKLAYYNTQDNAYLQLPIGRDLDVGVKLSRGGTAIDQAKLQERVTSPWVMPFREQFYSTNTDQSVQVMELETMGAMGEVLKEAHRVDVINRDVKPENILFMRNGFRYMIDWDHARYVPGHWDGTGWVGKGICHDFSGGTPTYKGPEWKNREPYDGPKNDVFAWTMTWLWADQRSEMTNMLQDSIARRLHQPRSGAVAPGLTYDATNELLGNRFPGMRPEKVQLMARGLCKQDERWTMGQMLYWYKKIPHY</sequence>
<dbReference type="PROSITE" id="PS50011">
    <property type="entry name" value="PROTEIN_KINASE_DOM"/>
    <property type="match status" value="1"/>
</dbReference>
<dbReference type="GO" id="GO:0004672">
    <property type="term" value="F:protein kinase activity"/>
    <property type="evidence" value="ECO:0007669"/>
    <property type="project" value="InterPro"/>
</dbReference>
<feature type="domain" description="Protein kinase" evidence="1">
    <location>
        <begin position="1"/>
        <end position="277"/>
    </location>
</feature>
<dbReference type="InterPro" id="IPR000719">
    <property type="entry name" value="Prot_kinase_dom"/>
</dbReference>
<dbReference type="Gene3D" id="1.10.510.10">
    <property type="entry name" value="Transferase(Phosphotransferase) domain 1"/>
    <property type="match status" value="1"/>
</dbReference>
<dbReference type="SUPFAM" id="SSF56112">
    <property type="entry name" value="Protein kinase-like (PK-like)"/>
    <property type="match status" value="1"/>
</dbReference>
<accession>A0A9W9FA90</accession>